<dbReference type="InterPro" id="IPR034032">
    <property type="entry name" value="Zn_MMP-like_bac"/>
</dbReference>
<feature type="chain" id="PRO_5021343535" evidence="2">
    <location>
        <begin position="30"/>
        <end position="829"/>
    </location>
</feature>
<dbReference type="GO" id="GO:0008237">
    <property type="term" value="F:metallopeptidase activity"/>
    <property type="evidence" value="ECO:0007669"/>
    <property type="project" value="InterPro"/>
</dbReference>
<proteinExistence type="predicted"/>
<dbReference type="Proteomes" id="UP000319931">
    <property type="component" value="Unassembled WGS sequence"/>
</dbReference>
<feature type="compositionally biased region" description="Pro residues" evidence="1">
    <location>
        <begin position="820"/>
        <end position="829"/>
    </location>
</feature>
<keyword evidence="2" id="KW-0732">Signal</keyword>
<reference evidence="5 6" key="1">
    <citation type="journal article" date="2019" name="Environ. Microbiol.">
        <title>Species interactions and distinct microbial communities in high Arctic permafrost affected cryosols are associated with the CH4 and CO2 gas fluxes.</title>
        <authorList>
            <person name="Altshuler I."/>
            <person name="Hamel J."/>
            <person name="Turney S."/>
            <person name="Magnuson E."/>
            <person name="Levesque R."/>
            <person name="Greer C."/>
            <person name="Whyte L.G."/>
        </authorList>
    </citation>
    <scope>NUCLEOTIDE SEQUENCE [LARGE SCALE GENOMIC DNA]</scope>
    <source>
        <strain evidence="5 6">E6.1</strain>
    </source>
</reference>
<evidence type="ECO:0000313" key="5">
    <source>
        <dbReference type="EMBL" id="TPG52655.1"/>
    </source>
</evidence>
<dbReference type="AlphaFoldDB" id="A0A502FT50"/>
<gene>
    <name evidence="5" type="ORF">EAH76_12275</name>
</gene>
<protein>
    <submittedName>
        <fullName evidence="5">DUF5117 domain-containing protein</fullName>
    </submittedName>
</protein>
<dbReference type="SUPFAM" id="SSF55486">
    <property type="entry name" value="Metalloproteases ('zincins'), catalytic domain"/>
    <property type="match status" value="1"/>
</dbReference>
<comment type="caution">
    <text evidence="5">The sequence shown here is derived from an EMBL/GenBank/DDBJ whole genome shotgun (WGS) entry which is preliminary data.</text>
</comment>
<feature type="region of interest" description="Disordered" evidence="1">
    <location>
        <begin position="803"/>
        <end position="829"/>
    </location>
</feature>
<dbReference type="CDD" id="cd04276">
    <property type="entry name" value="ZnMc_MMP_like_2"/>
    <property type="match status" value="1"/>
</dbReference>
<evidence type="ECO:0000256" key="2">
    <source>
        <dbReference type="SAM" id="SignalP"/>
    </source>
</evidence>
<evidence type="ECO:0000313" key="6">
    <source>
        <dbReference type="Proteomes" id="UP000319931"/>
    </source>
</evidence>
<name>A0A502FT50_9SPHN</name>
<keyword evidence="6" id="KW-1185">Reference proteome</keyword>
<accession>A0A502FT50</accession>
<dbReference type="InterPro" id="IPR032534">
    <property type="entry name" value="EcxA_zinc-bd"/>
</dbReference>
<organism evidence="5 6">
    <name type="scientific">Sphingomonas glacialis</name>
    <dbReference type="NCBI Taxonomy" id="658225"/>
    <lineage>
        <taxon>Bacteria</taxon>
        <taxon>Pseudomonadati</taxon>
        <taxon>Pseudomonadota</taxon>
        <taxon>Alphaproteobacteria</taxon>
        <taxon>Sphingomonadales</taxon>
        <taxon>Sphingomonadaceae</taxon>
        <taxon>Sphingomonas</taxon>
    </lineage>
</organism>
<evidence type="ECO:0000256" key="1">
    <source>
        <dbReference type="SAM" id="MobiDB-lite"/>
    </source>
</evidence>
<dbReference type="PANTHER" id="PTHR38478:SF1">
    <property type="entry name" value="ZINC DEPENDENT METALLOPROTEASE DOMAIN LIPOPROTEIN"/>
    <property type="match status" value="1"/>
</dbReference>
<evidence type="ECO:0000259" key="3">
    <source>
        <dbReference type="Pfam" id="PF16313"/>
    </source>
</evidence>
<feature type="domain" description="DUF5117" evidence="4">
    <location>
        <begin position="95"/>
        <end position="281"/>
    </location>
</feature>
<dbReference type="OrthoDB" id="9776599at2"/>
<dbReference type="InterPro" id="IPR033413">
    <property type="entry name" value="DUF5117"/>
</dbReference>
<dbReference type="InterPro" id="IPR024079">
    <property type="entry name" value="MetalloPept_cat_dom_sf"/>
</dbReference>
<dbReference type="EMBL" id="RCZC01000003">
    <property type="protein sequence ID" value="TPG52655.1"/>
    <property type="molecule type" value="Genomic_DNA"/>
</dbReference>
<dbReference type="PANTHER" id="PTHR38478">
    <property type="entry name" value="PEPTIDASE M1A AND M12B"/>
    <property type="match status" value="1"/>
</dbReference>
<feature type="signal peptide" evidence="2">
    <location>
        <begin position="1"/>
        <end position="29"/>
    </location>
</feature>
<dbReference type="Pfam" id="PF16313">
    <property type="entry name" value="DUF4953"/>
    <property type="match status" value="1"/>
</dbReference>
<sequence>MMNRPTIAVLSRGVAVLALLSLPAANAIAAPPAPPSTAKAEGQRFDGYMPFTWEPAKGRVLLEVPAFDEDILYYVSAATNPGSVEAPFDRGVLYSSVIHFVRSGGKVVVNRINLDYRAVHGSAKTQEGVSDSFPSSVLAVLPVESDMGGKVVVDATALFMRDAAGITTRLKRAKMGDFKFDPARSVFYSKRMKAFPENTEIETIATFTSDAPGAAISAVTPDQGVLTMRIHHSFLKAPTGYVPREADPRIGVSAIRFKDFSKPFDEAPDTQWITRWRLEKKDPGAALSEPVKPITYYFDPAIPDPIRAAMKTGLLWWNKAFEAAGFKNAIHAEDAPADMDPMDIRYAYVLWIQRDERGFSSSGNYSDPRTGETLGAKTHMDTFRMRTIASYYNAYRGGLPVDGSGITVADPSIVDAAAFDTMPKAQRDMVLLRQALLTAHELGHTLGFQHNWAANQNDRSSVMEYPTPRVKVTNGKLDLSESFMKSIGAYDTYMVRYAYTPFAVPQERAGLDGVVKDMRDHGVVFTLDSDPRWTWYDDRGTPEENLRETAAVRKIALAQYGAGMLKPGEPLGNLRDMRLWIVYLQQRYAIESAVKYIGGMVQNISVKDEAHPLVPTEFIAGDRQRAILAQLMETLAPKNLEIPESLLIQLTPTPGRNLEDLSKDDVFDQLRAARILAAQVIEPLFDADRAARMVALAARQPGALTFPELVDTVLANSWNAPADATPQARSLRRQVQAVTLLGMMMLGGSKDGSPEARAYILDRLDRLATSLKTRSGPDALTTAFYRQSARDIARYLEDPVANAPKSAAPEWGQGPRSRFPLPPGPPLGG</sequence>
<dbReference type="Pfam" id="PF17148">
    <property type="entry name" value="DUF5117"/>
    <property type="match status" value="1"/>
</dbReference>
<evidence type="ECO:0000259" key="4">
    <source>
        <dbReference type="Pfam" id="PF17148"/>
    </source>
</evidence>
<feature type="domain" description="EcxA zinc-binding" evidence="3">
    <location>
        <begin position="430"/>
        <end position="721"/>
    </location>
</feature>
<dbReference type="Gene3D" id="3.40.390.10">
    <property type="entry name" value="Collagenase (Catalytic Domain)"/>
    <property type="match status" value="1"/>
</dbReference>